<sequence length="396" mass="44277">MKTNLLVFIPEFPRLSETFIQREVAGLLKRNNLNIAVLSIKKGEALLTKELTAVTHYIKLTPKVIILGMYHFFTKHPLRTFIVLISGVFNSPKYLVKSFGFAYLAKDYSPTHIHVHFLSDFSTYGMYMSRLLGVTFSISAHARDVFVNAHLVSLKAKYCKFIAVCNVNAYEQLLTQVIDSFKAKIHLLYHGIDIENLFSNIKNEPKPDIPLIYMGGLRLVSKKGISYAIKASKLLKDRGIKHKFIAVGAQGDLYNELQAEILDLGLKNTFYILGNGNGLPHTDVLAYYLKAQVFVFSGIKSEEGDVDGVPNVLLEAAAAKLPCVVTDVGSVKDIVEHGVTGFIVPQKDPKNIARAVEVLLQDKSKRELLGERIYAKVAKLFDNKETLSKLEELLCE</sequence>
<dbReference type="SUPFAM" id="SSF53756">
    <property type="entry name" value="UDP-Glycosyltransferase/glycogen phosphorylase"/>
    <property type="match status" value="1"/>
</dbReference>
<proteinExistence type="predicted"/>
<evidence type="ECO:0000259" key="1">
    <source>
        <dbReference type="Pfam" id="PF00534"/>
    </source>
</evidence>
<reference evidence="2" key="2">
    <citation type="journal article" date="2021" name="Microbiome">
        <title>Successional dynamics and alternative stable states in a saline activated sludge microbial community over 9 years.</title>
        <authorList>
            <person name="Wang Y."/>
            <person name="Ye J."/>
            <person name="Ju F."/>
            <person name="Liu L."/>
            <person name="Boyd J.A."/>
            <person name="Deng Y."/>
            <person name="Parks D.H."/>
            <person name="Jiang X."/>
            <person name="Yin X."/>
            <person name="Woodcroft B.J."/>
            <person name="Tyson G.W."/>
            <person name="Hugenholtz P."/>
            <person name="Polz M.F."/>
            <person name="Zhang T."/>
        </authorList>
    </citation>
    <scope>NUCLEOTIDE SEQUENCE</scope>
    <source>
        <strain evidence="2">HKST-UBA79</strain>
    </source>
</reference>
<dbReference type="InterPro" id="IPR001296">
    <property type="entry name" value="Glyco_trans_1"/>
</dbReference>
<dbReference type="CDD" id="cd03801">
    <property type="entry name" value="GT4_PimA-like"/>
    <property type="match status" value="1"/>
</dbReference>
<evidence type="ECO:0000313" key="3">
    <source>
        <dbReference type="Proteomes" id="UP000740557"/>
    </source>
</evidence>
<dbReference type="Gene3D" id="3.40.50.2000">
    <property type="entry name" value="Glycogen Phosphorylase B"/>
    <property type="match status" value="2"/>
</dbReference>
<dbReference type="EMBL" id="JAGQNX010000128">
    <property type="protein sequence ID" value="MCA9308649.1"/>
    <property type="molecule type" value="Genomic_DNA"/>
</dbReference>
<reference evidence="2" key="1">
    <citation type="submission" date="2020-04" db="EMBL/GenBank/DDBJ databases">
        <authorList>
            <person name="Zhang T."/>
        </authorList>
    </citation>
    <scope>NUCLEOTIDE SEQUENCE</scope>
    <source>
        <strain evidence="2">HKST-UBA79</strain>
    </source>
</reference>
<dbReference type="PANTHER" id="PTHR12526">
    <property type="entry name" value="GLYCOSYLTRANSFERASE"/>
    <property type="match status" value="1"/>
</dbReference>
<feature type="domain" description="Glycosyl transferase family 1" evidence="1">
    <location>
        <begin position="203"/>
        <end position="374"/>
    </location>
</feature>
<dbReference type="Pfam" id="PF00534">
    <property type="entry name" value="Glycos_transf_1"/>
    <property type="match status" value="1"/>
</dbReference>
<comment type="caution">
    <text evidence="2">The sequence shown here is derived from an EMBL/GenBank/DDBJ whole genome shotgun (WGS) entry which is preliminary data.</text>
</comment>
<dbReference type="Proteomes" id="UP000740557">
    <property type="component" value="Unassembled WGS sequence"/>
</dbReference>
<dbReference type="AlphaFoldDB" id="A0A955EEH9"/>
<organism evidence="2 3">
    <name type="scientific">candidate division WWE3 bacterium</name>
    <dbReference type="NCBI Taxonomy" id="2053526"/>
    <lineage>
        <taxon>Bacteria</taxon>
        <taxon>Katanobacteria</taxon>
    </lineage>
</organism>
<protein>
    <submittedName>
        <fullName evidence="2">Glycosyltransferase family 4 protein</fullName>
    </submittedName>
</protein>
<gene>
    <name evidence="2" type="ORF">KC980_04000</name>
</gene>
<evidence type="ECO:0000313" key="2">
    <source>
        <dbReference type="EMBL" id="MCA9308649.1"/>
    </source>
</evidence>
<name>A0A955EEH9_UNCKA</name>
<dbReference type="GO" id="GO:0016757">
    <property type="term" value="F:glycosyltransferase activity"/>
    <property type="evidence" value="ECO:0007669"/>
    <property type="project" value="InterPro"/>
</dbReference>
<accession>A0A955EEH9</accession>